<keyword evidence="4" id="KW-1185">Reference proteome</keyword>
<evidence type="ECO:0000313" key="3">
    <source>
        <dbReference type="EMBL" id="GAA4919916.1"/>
    </source>
</evidence>
<sequence length="85" mass="9206">MRKLFVIALSLTVSASNLFAAQQLPAQKKAKTQKADTAKVQYTCPMDTDVIAAKPGKCPKCGMNLVKKETSKAPGKQSNSMNHMH</sequence>
<comment type="caution">
    <text evidence="3">The sequence shown here is derived from an EMBL/GenBank/DDBJ whole genome shotgun (WGS) entry which is preliminary data.</text>
</comment>
<feature type="domain" description="Heavy metal binding" evidence="2">
    <location>
        <begin position="42"/>
        <end position="68"/>
    </location>
</feature>
<proteinExistence type="predicted"/>
<reference evidence="4" key="1">
    <citation type="journal article" date="2019" name="Int. J. Syst. Evol. Microbiol.">
        <title>The Global Catalogue of Microorganisms (GCM) 10K type strain sequencing project: providing services to taxonomists for standard genome sequencing and annotation.</title>
        <authorList>
            <consortium name="The Broad Institute Genomics Platform"/>
            <consortium name="The Broad Institute Genome Sequencing Center for Infectious Disease"/>
            <person name="Wu L."/>
            <person name="Ma J."/>
        </authorList>
    </citation>
    <scope>NUCLEOTIDE SEQUENCE [LARGE SCALE GENOMIC DNA]</scope>
    <source>
        <strain evidence="4">JCM 18283</strain>
    </source>
</reference>
<evidence type="ECO:0000256" key="1">
    <source>
        <dbReference type="SAM" id="SignalP"/>
    </source>
</evidence>
<protein>
    <recommendedName>
        <fullName evidence="2">Heavy metal binding domain-containing protein</fullName>
    </recommendedName>
</protein>
<feature type="chain" id="PRO_5045159144" description="Heavy metal binding domain-containing protein" evidence="1">
    <location>
        <begin position="21"/>
        <end position="85"/>
    </location>
</feature>
<feature type="signal peptide" evidence="1">
    <location>
        <begin position="1"/>
        <end position="20"/>
    </location>
</feature>
<dbReference type="RefSeq" id="WP_345331502.1">
    <property type="nucleotide sequence ID" value="NZ_BAABJI010000002.1"/>
</dbReference>
<accession>A0ABP9FW51</accession>
<dbReference type="Pfam" id="PF19335">
    <property type="entry name" value="HMBD"/>
    <property type="match status" value="1"/>
</dbReference>
<keyword evidence="1" id="KW-0732">Signal</keyword>
<dbReference type="Proteomes" id="UP001501436">
    <property type="component" value="Unassembled WGS sequence"/>
</dbReference>
<evidence type="ECO:0000313" key="4">
    <source>
        <dbReference type="Proteomes" id="UP001501436"/>
    </source>
</evidence>
<organism evidence="3 4">
    <name type="scientific">Mucilaginibacter defluvii</name>
    <dbReference type="NCBI Taxonomy" id="1196019"/>
    <lineage>
        <taxon>Bacteria</taxon>
        <taxon>Pseudomonadati</taxon>
        <taxon>Bacteroidota</taxon>
        <taxon>Sphingobacteriia</taxon>
        <taxon>Sphingobacteriales</taxon>
        <taxon>Sphingobacteriaceae</taxon>
        <taxon>Mucilaginibacter</taxon>
    </lineage>
</organism>
<evidence type="ECO:0000259" key="2">
    <source>
        <dbReference type="Pfam" id="PF19335"/>
    </source>
</evidence>
<dbReference type="InterPro" id="IPR045800">
    <property type="entry name" value="HMBD"/>
</dbReference>
<dbReference type="EMBL" id="BAABJI010000002">
    <property type="protein sequence ID" value="GAA4919916.1"/>
    <property type="molecule type" value="Genomic_DNA"/>
</dbReference>
<gene>
    <name evidence="3" type="ORF">GCM10023313_24550</name>
</gene>
<name>A0ABP9FW51_9SPHI</name>